<sequence>MKKLLLLFLLIYFSHNVTAQNIKISKRVIKDSIHLDFINPFYASMEMNLHPLDSTKSIIKVNTYGLLKYNDTLKNALVIPINKIEDTTKINVKSYIKFKANFGDPNSNIDKNYRYTLPYPKGKKYKIIQSFGGKFSHNKPHSKYAIDFGTKIGDTITAARGGIVFFVKEDSNEYCKSRKCIDKGNKVLILHNDGTMAHYVHLDFNGALVDFGDKVEVGQAIAISGMTGFTTKPHLHLVMYKSGGISIPFYFFTLKGKNVKN</sequence>
<organism evidence="3 4">
    <name type="scientific">Winogradskyella luteola</name>
    <dbReference type="NCBI Taxonomy" id="2828330"/>
    <lineage>
        <taxon>Bacteria</taxon>
        <taxon>Pseudomonadati</taxon>
        <taxon>Bacteroidota</taxon>
        <taxon>Flavobacteriia</taxon>
        <taxon>Flavobacteriales</taxon>
        <taxon>Flavobacteriaceae</taxon>
        <taxon>Winogradskyella</taxon>
    </lineage>
</organism>
<reference evidence="3" key="1">
    <citation type="submission" date="2021-04" db="EMBL/GenBank/DDBJ databases">
        <authorList>
            <person name="Pira H."/>
            <person name="Risdian C."/>
            <person name="Wink J."/>
        </authorList>
    </citation>
    <scope>NUCLEOTIDE SEQUENCE</scope>
    <source>
        <strain evidence="3">WHY3</strain>
    </source>
</reference>
<dbReference type="PANTHER" id="PTHR21666:SF270">
    <property type="entry name" value="MUREIN HYDROLASE ACTIVATOR ENVC"/>
    <property type="match status" value="1"/>
</dbReference>
<proteinExistence type="predicted"/>
<keyword evidence="4" id="KW-1185">Reference proteome</keyword>
<dbReference type="InterPro" id="IPR016047">
    <property type="entry name" value="M23ase_b-sheet_dom"/>
</dbReference>
<protein>
    <submittedName>
        <fullName evidence="3">M23 family metallopeptidase</fullName>
    </submittedName>
</protein>
<evidence type="ECO:0000256" key="1">
    <source>
        <dbReference type="SAM" id="SignalP"/>
    </source>
</evidence>
<evidence type="ECO:0000313" key="4">
    <source>
        <dbReference type="Proteomes" id="UP001138894"/>
    </source>
</evidence>
<gene>
    <name evidence="3" type="ORF">KCG49_04695</name>
</gene>
<evidence type="ECO:0000313" key="3">
    <source>
        <dbReference type="EMBL" id="MBV7268492.1"/>
    </source>
</evidence>
<dbReference type="InterPro" id="IPR050570">
    <property type="entry name" value="Cell_wall_metabolism_enzyme"/>
</dbReference>
<feature type="domain" description="M23ase beta-sheet core" evidence="2">
    <location>
        <begin position="143"/>
        <end position="243"/>
    </location>
</feature>
<name>A0A9X1JRD4_9FLAO</name>
<feature type="chain" id="PRO_5040848022" evidence="1">
    <location>
        <begin position="20"/>
        <end position="261"/>
    </location>
</feature>
<dbReference type="Pfam" id="PF01551">
    <property type="entry name" value="Peptidase_M23"/>
    <property type="match status" value="1"/>
</dbReference>
<dbReference type="AlphaFoldDB" id="A0A9X1JRD4"/>
<dbReference type="EMBL" id="JAGSPD010000003">
    <property type="protein sequence ID" value="MBV7268492.1"/>
    <property type="molecule type" value="Genomic_DNA"/>
</dbReference>
<dbReference type="PANTHER" id="PTHR21666">
    <property type="entry name" value="PEPTIDASE-RELATED"/>
    <property type="match status" value="1"/>
</dbReference>
<comment type="caution">
    <text evidence="3">The sequence shown here is derived from an EMBL/GenBank/DDBJ whole genome shotgun (WGS) entry which is preliminary data.</text>
</comment>
<evidence type="ECO:0000259" key="2">
    <source>
        <dbReference type="Pfam" id="PF01551"/>
    </source>
</evidence>
<dbReference type="RefSeq" id="WP_218545045.1">
    <property type="nucleotide sequence ID" value="NZ_JAGSPD010000003.1"/>
</dbReference>
<dbReference type="CDD" id="cd12797">
    <property type="entry name" value="M23_peptidase"/>
    <property type="match status" value="1"/>
</dbReference>
<dbReference type="Proteomes" id="UP001138894">
    <property type="component" value="Unassembled WGS sequence"/>
</dbReference>
<feature type="signal peptide" evidence="1">
    <location>
        <begin position="1"/>
        <end position="19"/>
    </location>
</feature>
<keyword evidence="1" id="KW-0732">Signal</keyword>
<accession>A0A9X1JRD4</accession>
<dbReference type="GO" id="GO:0004222">
    <property type="term" value="F:metalloendopeptidase activity"/>
    <property type="evidence" value="ECO:0007669"/>
    <property type="project" value="TreeGrafter"/>
</dbReference>